<evidence type="ECO:0000256" key="4">
    <source>
        <dbReference type="ARBA" id="ARBA00022679"/>
    </source>
</evidence>
<dbReference type="NCBIfam" id="NF009639">
    <property type="entry name" value="PRK13168.1"/>
    <property type="match status" value="1"/>
</dbReference>
<evidence type="ECO:0000313" key="14">
    <source>
        <dbReference type="Proteomes" id="UP000294832"/>
    </source>
</evidence>
<dbReference type="Pfam" id="PF01938">
    <property type="entry name" value="TRAM"/>
    <property type="match status" value="1"/>
</dbReference>
<dbReference type="NCBIfam" id="TIGR00479">
    <property type="entry name" value="rumA"/>
    <property type="match status" value="1"/>
</dbReference>
<dbReference type="PROSITE" id="PS01231">
    <property type="entry name" value="TRMA_2"/>
    <property type="match status" value="1"/>
</dbReference>
<accession>A0A4R2FJN5</accession>
<dbReference type="GO" id="GO:0005506">
    <property type="term" value="F:iron ion binding"/>
    <property type="evidence" value="ECO:0007669"/>
    <property type="project" value="UniProtKB-UniRule"/>
</dbReference>
<comment type="caution">
    <text evidence="13">The sequence shown here is derived from an EMBL/GenBank/DDBJ whole genome shotgun (WGS) entry which is preliminary data.</text>
</comment>
<dbReference type="SUPFAM" id="SSF50249">
    <property type="entry name" value="Nucleic acid-binding proteins"/>
    <property type="match status" value="1"/>
</dbReference>
<dbReference type="PANTHER" id="PTHR11061:SF49">
    <property type="entry name" value="23S RRNA (URACIL(1939)-C(5))-METHYLTRANSFERASE RLMD"/>
    <property type="match status" value="1"/>
</dbReference>
<dbReference type="GO" id="GO:0070041">
    <property type="term" value="F:rRNA (uridine-C5-)-methyltransferase activity"/>
    <property type="evidence" value="ECO:0007669"/>
    <property type="project" value="UniProtKB-UniRule"/>
</dbReference>
<feature type="active site" evidence="11">
    <location>
        <position position="401"/>
    </location>
</feature>
<evidence type="ECO:0000256" key="3">
    <source>
        <dbReference type="ARBA" id="ARBA00022603"/>
    </source>
</evidence>
<dbReference type="RefSeq" id="WP_133038151.1">
    <property type="nucleotide sequence ID" value="NZ_SLWF01000004.1"/>
</dbReference>
<dbReference type="SUPFAM" id="SSF53335">
    <property type="entry name" value="S-adenosyl-L-methionine-dependent methyltransferases"/>
    <property type="match status" value="1"/>
</dbReference>
<dbReference type="GO" id="GO:0070475">
    <property type="term" value="P:rRNA base methylation"/>
    <property type="evidence" value="ECO:0007669"/>
    <property type="project" value="TreeGrafter"/>
</dbReference>
<organism evidence="13 14">
    <name type="scientific">Shewanella fodinae</name>
    <dbReference type="NCBI Taxonomy" id="552357"/>
    <lineage>
        <taxon>Bacteria</taxon>
        <taxon>Pseudomonadati</taxon>
        <taxon>Pseudomonadota</taxon>
        <taxon>Gammaproteobacteria</taxon>
        <taxon>Alteromonadales</taxon>
        <taxon>Shewanellaceae</taxon>
        <taxon>Shewanella</taxon>
    </lineage>
</organism>
<comment type="function">
    <text evidence="9">Catalyzes the formation of 5-methyl-uridine at position 1939 (m5U1939) in 23S rRNA.</text>
</comment>
<dbReference type="CDD" id="cd02440">
    <property type="entry name" value="AdoMet_MTases"/>
    <property type="match status" value="1"/>
</dbReference>
<evidence type="ECO:0000256" key="6">
    <source>
        <dbReference type="ARBA" id="ARBA00022723"/>
    </source>
</evidence>
<feature type="binding site" evidence="9 10">
    <location>
        <position position="328"/>
    </location>
    <ligand>
        <name>S-adenosyl-L-methionine</name>
        <dbReference type="ChEBI" id="CHEBI:59789"/>
    </ligand>
</feature>
<dbReference type="InterPro" id="IPR029063">
    <property type="entry name" value="SAM-dependent_MTases_sf"/>
</dbReference>
<keyword evidence="7 9" id="KW-0408">Iron</keyword>
<evidence type="ECO:0000256" key="1">
    <source>
        <dbReference type="ARBA" id="ARBA00022485"/>
    </source>
</evidence>
<feature type="binding site" evidence="9">
    <location>
        <position position="312"/>
    </location>
    <ligand>
        <name>S-adenosyl-L-methionine</name>
        <dbReference type="ChEBI" id="CHEBI:59789"/>
    </ligand>
</feature>
<dbReference type="EC" id="2.1.1.190" evidence="9"/>
<keyword evidence="5 9" id="KW-0949">S-adenosyl-L-methionine</keyword>
<keyword evidence="4 9" id="KW-0808">Transferase</keyword>
<feature type="binding site" evidence="9 10">
    <location>
        <position position="375"/>
    </location>
    <ligand>
        <name>S-adenosyl-L-methionine</name>
        <dbReference type="ChEBI" id="CHEBI:59789"/>
    </ligand>
</feature>
<evidence type="ECO:0000256" key="9">
    <source>
        <dbReference type="HAMAP-Rule" id="MF_01010"/>
    </source>
</evidence>
<feature type="binding site" evidence="9 10">
    <location>
        <position position="278"/>
    </location>
    <ligand>
        <name>S-adenosyl-L-methionine</name>
        <dbReference type="ChEBI" id="CHEBI:59789"/>
    </ligand>
</feature>
<dbReference type="Gene3D" id="2.40.50.1070">
    <property type="match status" value="1"/>
</dbReference>
<dbReference type="Pfam" id="PF05958">
    <property type="entry name" value="tRNA_U5-meth_tr"/>
    <property type="match status" value="2"/>
</dbReference>
<keyword evidence="6 9" id="KW-0479">Metal-binding</keyword>
<evidence type="ECO:0000256" key="8">
    <source>
        <dbReference type="ARBA" id="ARBA00023014"/>
    </source>
</evidence>
<dbReference type="Proteomes" id="UP000294832">
    <property type="component" value="Unassembled WGS sequence"/>
</dbReference>
<dbReference type="PROSITE" id="PS50926">
    <property type="entry name" value="TRAM"/>
    <property type="match status" value="1"/>
</dbReference>
<dbReference type="GO" id="GO:0051539">
    <property type="term" value="F:4 iron, 4 sulfur cluster binding"/>
    <property type="evidence" value="ECO:0007669"/>
    <property type="project" value="UniProtKB-KW"/>
</dbReference>
<feature type="binding site" evidence="9">
    <location>
        <position position="89"/>
    </location>
    <ligand>
        <name>[4Fe-4S] cluster</name>
        <dbReference type="ChEBI" id="CHEBI:49883"/>
    </ligand>
</feature>
<evidence type="ECO:0000256" key="2">
    <source>
        <dbReference type="ARBA" id="ARBA00022552"/>
    </source>
</evidence>
<feature type="binding site" evidence="9">
    <location>
        <position position="92"/>
    </location>
    <ligand>
        <name>[4Fe-4S] cluster</name>
        <dbReference type="ChEBI" id="CHEBI:49883"/>
    </ligand>
</feature>
<gene>
    <name evidence="9" type="primary">rlmD</name>
    <name evidence="13" type="ORF">EDC91_104183</name>
</gene>
<dbReference type="GO" id="GO:0003723">
    <property type="term" value="F:RNA binding"/>
    <property type="evidence" value="ECO:0007669"/>
    <property type="project" value="InterPro"/>
</dbReference>
<evidence type="ECO:0000313" key="13">
    <source>
        <dbReference type="EMBL" id="TCN88048.1"/>
    </source>
</evidence>
<keyword evidence="8 9" id="KW-0411">Iron-sulfur</keyword>
<keyword evidence="3 9" id="KW-0489">Methyltransferase</keyword>
<feature type="binding site" evidence="9">
    <location>
        <position position="83"/>
    </location>
    <ligand>
        <name>[4Fe-4S] cluster</name>
        <dbReference type="ChEBI" id="CHEBI:49883"/>
    </ligand>
</feature>
<evidence type="ECO:0000256" key="7">
    <source>
        <dbReference type="ARBA" id="ARBA00023004"/>
    </source>
</evidence>
<comment type="similarity">
    <text evidence="9">Belongs to the class I-like SAM-binding methyltransferase superfamily. RNA M5U methyltransferase family. RlmD subfamily.</text>
</comment>
<evidence type="ECO:0000256" key="10">
    <source>
        <dbReference type="PROSITE-ProRule" id="PRU01024"/>
    </source>
</evidence>
<evidence type="ECO:0000256" key="11">
    <source>
        <dbReference type="PROSITE-ProRule" id="PRU10015"/>
    </source>
</evidence>
<dbReference type="PROSITE" id="PS51687">
    <property type="entry name" value="SAM_MT_RNA_M5U"/>
    <property type="match status" value="1"/>
</dbReference>
<evidence type="ECO:0000259" key="12">
    <source>
        <dbReference type="PROSITE" id="PS50926"/>
    </source>
</evidence>
<comment type="catalytic activity">
    <reaction evidence="9">
        <text>uridine(1939) in 23S rRNA + S-adenosyl-L-methionine = 5-methyluridine(1939) in 23S rRNA + S-adenosyl-L-homocysteine + H(+)</text>
        <dbReference type="Rhea" id="RHEA:42908"/>
        <dbReference type="Rhea" id="RHEA-COMP:10278"/>
        <dbReference type="Rhea" id="RHEA-COMP:10279"/>
        <dbReference type="ChEBI" id="CHEBI:15378"/>
        <dbReference type="ChEBI" id="CHEBI:57856"/>
        <dbReference type="ChEBI" id="CHEBI:59789"/>
        <dbReference type="ChEBI" id="CHEBI:65315"/>
        <dbReference type="ChEBI" id="CHEBI:74447"/>
        <dbReference type="EC" id="2.1.1.190"/>
    </reaction>
</comment>
<dbReference type="OrthoDB" id="9804590at2"/>
<feature type="domain" description="TRAM" evidence="12">
    <location>
        <begin position="10"/>
        <end position="70"/>
    </location>
</feature>
<feature type="binding site" evidence="9 10">
    <location>
        <position position="307"/>
    </location>
    <ligand>
        <name>S-adenosyl-L-methionine</name>
        <dbReference type="ChEBI" id="CHEBI:59789"/>
    </ligand>
</feature>
<reference evidence="13 14" key="1">
    <citation type="submission" date="2019-03" db="EMBL/GenBank/DDBJ databases">
        <title>Freshwater and sediment microbial communities from various areas in North America, analyzing microbe dynamics in response to fracking.</title>
        <authorList>
            <person name="Lamendella R."/>
        </authorList>
    </citation>
    <scope>NUCLEOTIDE SEQUENCE [LARGE SCALE GENOMIC DNA]</scope>
    <source>
        <strain evidence="13 14">74A</strain>
    </source>
</reference>
<dbReference type="InterPro" id="IPR012340">
    <property type="entry name" value="NA-bd_OB-fold"/>
</dbReference>
<dbReference type="Gene3D" id="3.40.50.150">
    <property type="entry name" value="Vaccinia Virus protein VP39"/>
    <property type="match status" value="1"/>
</dbReference>
<protein>
    <recommendedName>
        <fullName evidence="9">23S rRNA (uracil(1939)-C(5))-methyltransferase RlmD</fullName>
        <ecNumber evidence="9">2.1.1.190</ecNumber>
    </recommendedName>
    <alternativeName>
        <fullName evidence="9">23S rRNA(m5U1939)-methyltransferase</fullName>
    </alternativeName>
</protein>
<dbReference type="EMBL" id="SLWF01000004">
    <property type="protein sequence ID" value="TCN88048.1"/>
    <property type="molecule type" value="Genomic_DNA"/>
</dbReference>
<dbReference type="AlphaFoldDB" id="A0A4R2FJN5"/>
<evidence type="ECO:0000256" key="5">
    <source>
        <dbReference type="ARBA" id="ARBA00022691"/>
    </source>
</evidence>
<dbReference type="FunFam" id="2.40.50.140:FF:000097">
    <property type="entry name" value="23S rRNA (uracil(1939)-C(5))-methyltransferase RlmD"/>
    <property type="match status" value="1"/>
</dbReference>
<dbReference type="InterPro" id="IPR002792">
    <property type="entry name" value="TRAM_dom"/>
</dbReference>
<feature type="binding site" evidence="9">
    <location>
        <position position="355"/>
    </location>
    <ligand>
        <name>S-adenosyl-L-methionine</name>
        <dbReference type="ChEBI" id="CHEBI:59789"/>
    </ligand>
</feature>
<dbReference type="InterPro" id="IPR030390">
    <property type="entry name" value="MeTrfase_TrmA_AS"/>
</dbReference>
<keyword evidence="1 9" id="KW-0004">4Fe-4S</keyword>
<proteinExistence type="inferred from homology"/>
<keyword evidence="14" id="KW-1185">Reference proteome</keyword>
<keyword evidence="2 9" id="KW-0698">rRNA processing</keyword>
<name>A0A4R2FJN5_9GAMM</name>
<sequence>MAQFFKAKPKTSVMNQQKIQVTANTLDHLGAGVAQFNGKVLFVPGLLPGETADVKLTEDKKQYARAQLLKLQQVSADRCDPVCAYYGSCGGCDLQHLQIAEQRQYKQQVLRELFSKFSSINELPPIEVLSDAPLAYRRKARLATWYDKANKRFFLGFRAKESTKVVAITECPVLLPALSALIKPLAAALAQLQSVANLGHVELIAADSGVLVVLRITKVLSDKDRQRLLTLAENLDCQLVLQSAEDEYEYLRGAQPFYQFTQQNSSLTLHFNPGNFIQVNGGVNRLMLAKALEWLAPKADEHILDLFCGMGNFSLPLATSGARVTGVEGVQQLVQQARSNAAAAGMDNCEFFCADLNGELSGQPWLQQVDKLLLDPSRAGAWELLSQLPLLAPRSLVYVSCNPANLARDSAKLVAQGYQLSKLALLDMFPQTHHIEAIALFTHK</sequence>
<dbReference type="Gene3D" id="2.40.50.140">
    <property type="entry name" value="Nucleic acid-binding proteins"/>
    <property type="match status" value="1"/>
</dbReference>
<dbReference type="InterPro" id="IPR001566">
    <property type="entry name" value="23S_rRNA_MeTrfase_RlmD"/>
</dbReference>
<feature type="active site" description="Nucleophile" evidence="9 10">
    <location>
        <position position="401"/>
    </location>
</feature>
<dbReference type="PROSITE" id="PS01230">
    <property type="entry name" value="TRMA_1"/>
    <property type="match status" value="1"/>
</dbReference>
<dbReference type="InterPro" id="IPR030391">
    <property type="entry name" value="MeTrfase_TrmA_CS"/>
</dbReference>
<dbReference type="InterPro" id="IPR010280">
    <property type="entry name" value="U5_MeTrfase_fam"/>
</dbReference>
<dbReference type="PANTHER" id="PTHR11061">
    <property type="entry name" value="RNA M5U METHYLTRANSFERASE"/>
    <property type="match status" value="1"/>
</dbReference>
<dbReference type="HAMAP" id="MF_01010">
    <property type="entry name" value="23SrRNA_methyltr_RlmD"/>
    <property type="match status" value="1"/>
</dbReference>
<feature type="binding site" evidence="9">
    <location>
        <position position="171"/>
    </location>
    <ligand>
        <name>[4Fe-4S] cluster</name>
        <dbReference type="ChEBI" id="CHEBI:49883"/>
    </ligand>
</feature>